<dbReference type="InterPro" id="IPR022791">
    <property type="entry name" value="L-PG_synthase/AglD"/>
</dbReference>
<evidence type="ECO:0000256" key="3">
    <source>
        <dbReference type="ARBA" id="ARBA00022475"/>
    </source>
</evidence>
<name>A0A830F8A2_9EURY</name>
<dbReference type="PANTHER" id="PTHR39087:SF2">
    <property type="entry name" value="UPF0104 MEMBRANE PROTEIN MJ1595"/>
    <property type="match status" value="1"/>
</dbReference>
<dbReference type="GO" id="GO:0005886">
    <property type="term" value="C:plasma membrane"/>
    <property type="evidence" value="ECO:0007669"/>
    <property type="project" value="UniProtKB-SubCell"/>
</dbReference>
<keyword evidence="6 7" id="KW-0472">Membrane</keyword>
<protein>
    <submittedName>
        <fullName evidence="8">TIGR00374 family protein</fullName>
    </submittedName>
</protein>
<reference evidence="8" key="2">
    <citation type="submission" date="2020-09" db="EMBL/GenBank/DDBJ databases">
        <authorList>
            <person name="Sun Q."/>
            <person name="Ohkuma M."/>
        </authorList>
    </citation>
    <scope>NUCLEOTIDE SEQUENCE</scope>
    <source>
        <strain evidence="8">JCM 19596</strain>
    </source>
</reference>
<dbReference type="OrthoDB" id="15513at2157"/>
<dbReference type="Proteomes" id="UP000607197">
    <property type="component" value="Unassembled WGS sequence"/>
</dbReference>
<evidence type="ECO:0000256" key="4">
    <source>
        <dbReference type="ARBA" id="ARBA00022692"/>
    </source>
</evidence>
<feature type="transmembrane region" description="Helical" evidence="7">
    <location>
        <begin position="232"/>
        <end position="251"/>
    </location>
</feature>
<dbReference type="RefSeq" id="WP_188975567.1">
    <property type="nucleotide sequence ID" value="NZ_BMPG01000001.1"/>
</dbReference>
<comment type="similarity">
    <text evidence="2">Belongs to the UPF0104 family.</text>
</comment>
<comment type="subcellular location">
    <subcellularLocation>
        <location evidence="1">Cell membrane</location>
        <topology evidence="1">Multi-pass membrane protein</topology>
    </subcellularLocation>
</comment>
<evidence type="ECO:0000256" key="2">
    <source>
        <dbReference type="ARBA" id="ARBA00011061"/>
    </source>
</evidence>
<dbReference type="AlphaFoldDB" id="A0A830F8A2"/>
<sequence>MDFDTRGIALGFVGAAAVLAVLVWYVGVGDLTAAFRMLSATSLALILLAGLAWLAAWGMALRRVLAALGIDASITDGFLLYAAAAFANNVTPFGQAGGEPFSALLISRATNSEYERGLAAIASVDSLNFVPSIVIALIGLTYYIATVAVGNNVLLVLGVVVGLAVLVPTVGYLAWRFRTRLQHAIAGAITPVVTTLARVVPSMDTVKPPAIRDRVASFFTSIERVATSRRDIAISLGFSAVGWLCMCLALYLSLRALAPDSAFPGFVVLVVVPVATIASITPLPGGAGGVEFAIVLLLVPTTGIDAATASAAAIVYRGATYWSPTIIGGLCAALLQGRTHR</sequence>
<dbReference type="NCBIfam" id="TIGR00374">
    <property type="entry name" value="flippase-like domain"/>
    <property type="match status" value="1"/>
</dbReference>
<evidence type="ECO:0000256" key="1">
    <source>
        <dbReference type="ARBA" id="ARBA00004651"/>
    </source>
</evidence>
<evidence type="ECO:0000313" key="9">
    <source>
        <dbReference type="Proteomes" id="UP000607197"/>
    </source>
</evidence>
<feature type="transmembrane region" description="Helical" evidence="7">
    <location>
        <begin position="321"/>
        <end position="337"/>
    </location>
</feature>
<keyword evidence="5 7" id="KW-1133">Transmembrane helix</keyword>
<keyword evidence="4 7" id="KW-0812">Transmembrane</keyword>
<feature type="transmembrane region" description="Helical" evidence="7">
    <location>
        <begin position="292"/>
        <end position="315"/>
    </location>
</feature>
<dbReference type="Pfam" id="PF03706">
    <property type="entry name" value="LPG_synthase_TM"/>
    <property type="match status" value="1"/>
</dbReference>
<feature type="transmembrane region" description="Helical" evidence="7">
    <location>
        <begin position="126"/>
        <end position="145"/>
    </location>
</feature>
<feature type="transmembrane region" description="Helical" evidence="7">
    <location>
        <begin position="151"/>
        <end position="175"/>
    </location>
</feature>
<accession>A0A830F8A2</accession>
<dbReference type="EMBL" id="BMPG01000001">
    <property type="protein sequence ID" value="GGL50089.1"/>
    <property type="molecule type" value="Genomic_DNA"/>
</dbReference>
<gene>
    <name evidence="8" type="ORF">GCM10009039_05340</name>
</gene>
<keyword evidence="9" id="KW-1185">Reference proteome</keyword>
<evidence type="ECO:0000256" key="5">
    <source>
        <dbReference type="ARBA" id="ARBA00022989"/>
    </source>
</evidence>
<dbReference type="PANTHER" id="PTHR39087">
    <property type="entry name" value="UPF0104 MEMBRANE PROTEIN MJ1595"/>
    <property type="match status" value="1"/>
</dbReference>
<comment type="caution">
    <text evidence="8">The sequence shown here is derived from an EMBL/GenBank/DDBJ whole genome shotgun (WGS) entry which is preliminary data.</text>
</comment>
<feature type="transmembrane region" description="Helical" evidence="7">
    <location>
        <begin position="7"/>
        <end position="27"/>
    </location>
</feature>
<organism evidence="8 9">
    <name type="scientific">Halocalculus aciditolerans</name>
    <dbReference type="NCBI Taxonomy" id="1383812"/>
    <lineage>
        <taxon>Archaea</taxon>
        <taxon>Methanobacteriati</taxon>
        <taxon>Methanobacteriota</taxon>
        <taxon>Stenosarchaea group</taxon>
        <taxon>Halobacteria</taxon>
        <taxon>Halobacteriales</taxon>
        <taxon>Halobacteriaceae</taxon>
        <taxon>Halocalculus</taxon>
    </lineage>
</organism>
<feature type="transmembrane region" description="Helical" evidence="7">
    <location>
        <begin position="33"/>
        <end position="56"/>
    </location>
</feature>
<proteinExistence type="inferred from homology"/>
<feature type="transmembrane region" description="Helical" evidence="7">
    <location>
        <begin position="263"/>
        <end position="280"/>
    </location>
</feature>
<evidence type="ECO:0000256" key="7">
    <source>
        <dbReference type="SAM" id="Phobius"/>
    </source>
</evidence>
<keyword evidence="3" id="KW-1003">Cell membrane</keyword>
<reference evidence="8" key="1">
    <citation type="journal article" date="2014" name="Int. J. Syst. Evol. Microbiol.">
        <title>Complete genome sequence of Corynebacterium casei LMG S-19264T (=DSM 44701T), isolated from a smear-ripened cheese.</title>
        <authorList>
            <consortium name="US DOE Joint Genome Institute (JGI-PGF)"/>
            <person name="Walter F."/>
            <person name="Albersmeier A."/>
            <person name="Kalinowski J."/>
            <person name="Ruckert C."/>
        </authorList>
    </citation>
    <scope>NUCLEOTIDE SEQUENCE</scope>
    <source>
        <strain evidence="8">JCM 19596</strain>
    </source>
</reference>
<evidence type="ECO:0000256" key="6">
    <source>
        <dbReference type="ARBA" id="ARBA00023136"/>
    </source>
</evidence>
<evidence type="ECO:0000313" key="8">
    <source>
        <dbReference type="EMBL" id="GGL50089.1"/>
    </source>
</evidence>